<dbReference type="EMBL" id="OQ790079">
    <property type="protein sequence ID" value="WJE88514.1"/>
    <property type="molecule type" value="Genomic_DNA"/>
</dbReference>
<accession>A0AAT9V681</accession>
<evidence type="ECO:0000313" key="1">
    <source>
        <dbReference type="EMBL" id="WJE88514.1"/>
    </source>
</evidence>
<proteinExistence type="predicted"/>
<reference evidence="1" key="1">
    <citation type="journal article" date="2024" name="Can. J. Microbiol.">
        <title>Biological and genomic characteristics of three novel bacteriophages and a phage-plasmid of Klebsiella pneumoniae.</title>
        <authorList>
            <person name="Uskudar-Guclu A."/>
            <person name="Unlu S."/>
            <person name="Salih-Dogan H."/>
            <person name="Yalcin S."/>
            <person name="Basustaoglu A."/>
        </authorList>
    </citation>
    <scope>NUCLEOTIDE SEQUENCE</scope>
</reference>
<name>A0AAT9V681_9CAUD</name>
<protein>
    <submittedName>
        <fullName evidence="1">Uncharacterized protein</fullName>
    </submittedName>
</protein>
<organism evidence="1">
    <name type="scientific">Klebsiella phage Kpn02</name>
    <dbReference type="NCBI Taxonomy" id="3044023"/>
    <lineage>
        <taxon>Viruses</taxon>
        <taxon>Duplodnaviria</taxon>
        <taxon>Heunggongvirae</taxon>
        <taxon>Uroviricota</taxon>
        <taxon>Caudoviricetes</taxon>
        <taxon>Demerecviridae</taxon>
        <taxon>Sugarlandvirus</taxon>
    </lineage>
</organism>
<sequence length="51" mass="5774">MFSILEGHAGFSRDPASGNWKEVKTTDYLLRRSFLTSIQKVSQLQCPTNLT</sequence>